<gene>
    <name evidence="1" type="ORF">R69776_04906</name>
</gene>
<organism evidence="1 2">
    <name type="scientific">Paraburkholderia nemoris</name>
    <dbReference type="NCBI Taxonomy" id="2793076"/>
    <lineage>
        <taxon>Bacteria</taxon>
        <taxon>Pseudomonadati</taxon>
        <taxon>Pseudomonadota</taxon>
        <taxon>Betaproteobacteria</taxon>
        <taxon>Burkholderiales</taxon>
        <taxon>Burkholderiaceae</taxon>
        <taxon>Paraburkholderia</taxon>
    </lineage>
</organism>
<sequence>MWMNGTASQTANAFTYPTMLELTAEQWAALCASDERNFVATIRDDIVRDSPRLVDDPTLLDRLVRAYQDAKRMGFEQDKALVEFLYVEADVPDFYRKPGISAWLAKPGRPVEERFEDLLAVTRRKLIEREQENR</sequence>
<name>A0ABN7MDA5_9BURK</name>
<evidence type="ECO:0000313" key="1">
    <source>
        <dbReference type="EMBL" id="CAE6794246.1"/>
    </source>
</evidence>
<accession>A0ABN7MDA5</accession>
<dbReference type="EMBL" id="CAJNBH010000015">
    <property type="protein sequence ID" value="CAE6794246.1"/>
    <property type="molecule type" value="Genomic_DNA"/>
</dbReference>
<comment type="caution">
    <text evidence="1">The sequence shown here is derived from an EMBL/GenBank/DDBJ whole genome shotgun (WGS) entry which is preliminary data.</text>
</comment>
<reference evidence="1 2" key="1">
    <citation type="submission" date="2021-02" db="EMBL/GenBank/DDBJ databases">
        <authorList>
            <person name="Vanwijnsberghe S."/>
        </authorList>
    </citation>
    <scope>NUCLEOTIDE SEQUENCE [LARGE SCALE GENOMIC DNA]</scope>
    <source>
        <strain evidence="1 2">R-69776</strain>
    </source>
</reference>
<proteinExistence type="predicted"/>
<keyword evidence="2" id="KW-1185">Reference proteome</keyword>
<dbReference type="Proteomes" id="UP000673821">
    <property type="component" value="Unassembled WGS sequence"/>
</dbReference>
<evidence type="ECO:0000313" key="2">
    <source>
        <dbReference type="Proteomes" id="UP000673821"/>
    </source>
</evidence>
<protein>
    <submittedName>
        <fullName evidence="1">Uncharacterized protein</fullName>
    </submittedName>
</protein>